<organism evidence="7 8">
    <name type="scientific">Labedella gwakjiensis</name>
    <dbReference type="NCBI Taxonomy" id="390269"/>
    <lineage>
        <taxon>Bacteria</taxon>
        <taxon>Bacillati</taxon>
        <taxon>Actinomycetota</taxon>
        <taxon>Actinomycetes</taxon>
        <taxon>Micrococcales</taxon>
        <taxon>Microbacteriaceae</taxon>
        <taxon>Labedella</taxon>
    </lineage>
</organism>
<dbReference type="InterPro" id="IPR006140">
    <property type="entry name" value="D-isomer_DH_NAD-bd"/>
</dbReference>
<evidence type="ECO:0000259" key="5">
    <source>
        <dbReference type="Pfam" id="PF00389"/>
    </source>
</evidence>
<gene>
    <name evidence="7" type="ORF">ELQ93_18005</name>
</gene>
<dbReference type="InterPro" id="IPR029753">
    <property type="entry name" value="D-isomer_DH_CS"/>
</dbReference>
<dbReference type="Pfam" id="PF02826">
    <property type="entry name" value="2-Hacid_dh_C"/>
    <property type="match status" value="1"/>
</dbReference>
<evidence type="ECO:0000256" key="2">
    <source>
        <dbReference type="ARBA" id="ARBA00023002"/>
    </source>
</evidence>
<keyword evidence="8" id="KW-1185">Reference proteome</keyword>
<evidence type="ECO:0000256" key="1">
    <source>
        <dbReference type="ARBA" id="ARBA00005854"/>
    </source>
</evidence>
<dbReference type="PROSITE" id="PS00671">
    <property type="entry name" value="D_2_HYDROXYACID_DH_3"/>
    <property type="match status" value="1"/>
</dbReference>
<feature type="domain" description="D-isomer specific 2-hydroxyacid dehydrogenase NAD-binding" evidence="6">
    <location>
        <begin position="138"/>
        <end position="306"/>
    </location>
</feature>
<dbReference type="RefSeq" id="WP_106562738.1">
    <property type="nucleotide sequence ID" value="NZ_PYAU01000001.1"/>
</dbReference>
<protein>
    <submittedName>
        <fullName evidence="7">Hydroxyacid dehydrogenase</fullName>
    </submittedName>
</protein>
<accession>A0ABY0C3M5</accession>
<evidence type="ECO:0000256" key="3">
    <source>
        <dbReference type="ARBA" id="ARBA00023027"/>
    </source>
</evidence>
<dbReference type="InterPro" id="IPR006139">
    <property type="entry name" value="D-isomer_2_OHA_DH_cat_dom"/>
</dbReference>
<dbReference type="Proteomes" id="UP000268291">
    <property type="component" value="Unassembled WGS sequence"/>
</dbReference>
<feature type="domain" description="D-isomer specific 2-hydroxyacid dehydrogenase catalytic" evidence="5">
    <location>
        <begin position="51"/>
        <end position="337"/>
    </location>
</feature>
<comment type="similarity">
    <text evidence="1 4">Belongs to the D-isomer specific 2-hydroxyacid dehydrogenase family.</text>
</comment>
<evidence type="ECO:0000256" key="4">
    <source>
        <dbReference type="RuleBase" id="RU003719"/>
    </source>
</evidence>
<keyword evidence="3" id="KW-0520">NAD</keyword>
<dbReference type="InterPro" id="IPR036291">
    <property type="entry name" value="NAD(P)-bd_dom_sf"/>
</dbReference>
<evidence type="ECO:0000313" key="8">
    <source>
        <dbReference type="Proteomes" id="UP000268291"/>
    </source>
</evidence>
<comment type="caution">
    <text evidence="7">The sequence shown here is derived from an EMBL/GenBank/DDBJ whole genome shotgun (WGS) entry which is preliminary data.</text>
</comment>
<dbReference type="SUPFAM" id="SSF52283">
    <property type="entry name" value="Formate/glycerate dehydrogenase catalytic domain-like"/>
    <property type="match status" value="1"/>
</dbReference>
<dbReference type="PANTHER" id="PTHR10996:SF178">
    <property type="entry name" value="2-HYDROXYACID DEHYDROGENASE YGL185C-RELATED"/>
    <property type="match status" value="1"/>
</dbReference>
<dbReference type="InterPro" id="IPR050223">
    <property type="entry name" value="D-isomer_2-hydroxyacid_DH"/>
</dbReference>
<evidence type="ECO:0000259" key="6">
    <source>
        <dbReference type="Pfam" id="PF02826"/>
    </source>
</evidence>
<dbReference type="PANTHER" id="PTHR10996">
    <property type="entry name" value="2-HYDROXYACID DEHYDROGENASE-RELATED"/>
    <property type="match status" value="1"/>
</dbReference>
<keyword evidence="2 4" id="KW-0560">Oxidoreductase</keyword>
<dbReference type="SUPFAM" id="SSF51735">
    <property type="entry name" value="NAD(P)-binding Rossmann-fold domains"/>
    <property type="match status" value="1"/>
</dbReference>
<dbReference type="Pfam" id="PF00389">
    <property type="entry name" value="2-Hacid_dh"/>
    <property type="match status" value="1"/>
</dbReference>
<dbReference type="CDD" id="cd12167">
    <property type="entry name" value="2-Hacid_dh_8"/>
    <property type="match status" value="1"/>
</dbReference>
<dbReference type="EMBL" id="RZGY01000007">
    <property type="protein sequence ID" value="RUQ81708.1"/>
    <property type="molecule type" value="Genomic_DNA"/>
</dbReference>
<reference evidence="7 8" key="1">
    <citation type="submission" date="2018-12" db="EMBL/GenBank/DDBJ databases">
        <authorList>
            <person name="hu s."/>
            <person name="Xu Y."/>
            <person name="Xu B."/>
            <person name="Li F."/>
        </authorList>
    </citation>
    <scope>NUCLEOTIDE SEQUENCE [LARGE SCALE GENOMIC DNA]</scope>
    <source>
        <strain evidence="7 8">KSW2-17</strain>
    </source>
</reference>
<name>A0ABY0C3M5_9MICO</name>
<evidence type="ECO:0000313" key="7">
    <source>
        <dbReference type="EMBL" id="RUQ81708.1"/>
    </source>
</evidence>
<sequence length="346" mass="36953">MAPPASSSPSIRRPPALVVMGDAAYSDLFDAGLAARLSALLDLRVPPRVSELSSPSTRSRLAEIEVLVTGWGAPPIDQDVLDAAPALRAVFHTGGSVKSLMTQAAWDRGIVVTSAAEANAIPVAEFALATILLEGKRARQYARGLREHRDGDDSWRRHVPPAVNYRGTVGLVGFSRVGRRVAELLRPFDLRVLVFDPVVDPGAVAASGATSVDLETLARRSDIVSLHAPELPETRGIVGRRFLSLLADDSVLINTARGGLVDQDALVAECASGRLRAVLDVTEPEPLPADHPFYTLPTVELTPHIAGSMHAETHRMTESALGEIDRYVRGLPLRHAIDGRALGVLA</sequence>
<proteinExistence type="inferred from homology"/>
<dbReference type="Gene3D" id="3.40.50.720">
    <property type="entry name" value="NAD(P)-binding Rossmann-like Domain"/>
    <property type="match status" value="2"/>
</dbReference>